<proteinExistence type="predicted"/>
<dbReference type="EMBL" id="MCGE01000004">
    <property type="protein sequence ID" value="ORZ22146.1"/>
    <property type="molecule type" value="Genomic_DNA"/>
</dbReference>
<dbReference type="PROSITE" id="PS50118">
    <property type="entry name" value="HMG_BOX_2"/>
    <property type="match status" value="1"/>
</dbReference>
<feature type="compositionally biased region" description="Basic residues" evidence="4">
    <location>
        <begin position="165"/>
        <end position="174"/>
    </location>
</feature>
<dbReference type="PANTHER" id="PTHR46040">
    <property type="entry name" value="HIGH MOBILITY GROUP PROTEIN 2"/>
    <property type="match status" value="1"/>
</dbReference>
<dbReference type="Pfam" id="PF00505">
    <property type="entry name" value="HMG_box"/>
    <property type="match status" value="1"/>
</dbReference>
<comment type="caution">
    <text evidence="6">The sequence shown here is derived from an EMBL/GenBank/DDBJ whole genome shotgun (WGS) entry which is preliminary data.</text>
</comment>
<dbReference type="Proteomes" id="UP000193560">
    <property type="component" value="Unassembled WGS sequence"/>
</dbReference>
<organism evidence="6 7">
    <name type="scientific">Absidia repens</name>
    <dbReference type="NCBI Taxonomy" id="90262"/>
    <lineage>
        <taxon>Eukaryota</taxon>
        <taxon>Fungi</taxon>
        <taxon>Fungi incertae sedis</taxon>
        <taxon>Mucoromycota</taxon>
        <taxon>Mucoromycotina</taxon>
        <taxon>Mucoromycetes</taxon>
        <taxon>Mucorales</taxon>
        <taxon>Cunninghamellaceae</taxon>
        <taxon>Absidia</taxon>
    </lineage>
</organism>
<accession>A0A1X2ITM4</accession>
<keyword evidence="2 3" id="KW-0539">Nucleus</keyword>
<dbReference type="InterPro" id="IPR009071">
    <property type="entry name" value="HMG_box_dom"/>
</dbReference>
<evidence type="ECO:0000256" key="3">
    <source>
        <dbReference type="PROSITE-ProRule" id="PRU00267"/>
    </source>
</evidence>
<evidence type="ECO:0000313" key="6">
    <source>
        <dbReference type="EMBL" id="ORZ22146.1"/>
    </source>
</evidence>
<dbReference type="SUPFAM" id="SSF47095">
    <property type="entry name" value="HMG-box"/>
    <property type="match status" value="1"/>
</dbReference>
<dbReference type="STRING" id="90262.A0A1X2ITM4"/>
<evidence type="ECO:0000313" key="7">
    <source>
        <dbReference type="Proteomes" id="UP000193560"/>
    </source>
</evidence>
<keyword evidence="7" id="KW-1185">Reference proteome</keyword>
<dbReference type="Gene3D" id="1.10.30.10">
    <property type="entry name" value="High mobility group box domain"/>
    <property type="match status" value="1"/>
</dbReference>
<reference evidence="6 7" key="1">
    <citation type="submission" date="2016-07" db="EMBL/GenBank/DDBJ databases">
        <title>Pervasive Adenine N6-methylation of Active Genes in Fungi.</title>
        <authorList>
            <consortium name="DOE Joint Genome Institute"/>
            <person name="Mondo S.J."/>
            <person name="Dannebaum R.O."/>
            <person name="Kuo R.C."/>
            <person name="Labutti K."/>
            <person name="Haridas S."/>
            <person name="Kuo A."/>
            <person name="Salamov A."/>
            <person name="Ahrendt S.R."/>
            <person name="Lipzen A."/>
            <person name="Sullivan W."/>
            <person name="Andreopoulos W.B."/>
            <person name="Clum A."/>
            <person name="Lindquist E."/>
            <person name="Daum C."/>
            <person name="Ramamoorthy G.K."/>
            <person name="Gryganskyi A."/>
            <person name="Culley D."/>
            <person name="Magnuson J.K."/>
            <person name="James T.Y."/>
            <person name="O'Malley M.A."/>
            <person name="Stajich J.E."/>
            <person name="Spatafora J.W."/>
            <person name="Visel A."/>
            <person name="Grigoriev I.V."/>
        </authorList>
    </citation>
    <scope>NUCLEOTIDE SEQUENCE [LARGE SCALE GENOMIC DNA]</scope>
    <source>
        <strain evidence="6 7">NRRL 1336</strain>
    </source>
</reference>
<dbReference type="InterPro" id="IPR036910">
    <property type="entry name" value="HMG_box_dom_sf"/>
</dbReference>
<dbReference type="OrthoDB" id="1919336at2759"/>
<feature type="DNA-binding region" description="HMG box" evidence="3">
    <location>
        <begin position="57"/>
        <end position="125"/>
    </location>
</feature>
<dbReference type="PANTHER" id="PTHR46040:SF3">
    <property type="entry name" value="HIGH MOBILITY GROUP PROTEIN 2"/>
    <property type="match status" value="1"/>
</dbReference>
<name>A0A1X2ITM4_9FUNG</name>
<evidence type="ECO:0000256" key="4">
    <source>
        <dbReference type="SAM" id="MobiDB-lite"/>
    </source>
</evidence>
<dbReference type="InterPro" id="IPR051965">
    <property type="entry name" value="ChromReg_NeuronalGeneExpr"/>
</dbReference>
<feature type="region of interest" description="Disordered" evidence="4">
    <location>
        <begin position="126"/>
        <end position="174"/>
    </location>
</feature>
<dbReference type="GO" id="GO:0005634">
    <property type="term" value="C:nucleus"/>
    <property type="evidence" value="ECO:0007669"/>
    <property type="project" value="UniProtKB-UniRule"/>
</dbReference>
<feature type="compositionally biased region" description="Low complexity" evidence="4">
    <location>
        <begin position="144"/>
        <end position="163"/>
    </location>
</feature>
<dbReference type="GO" id="GO:0003677">
    <property type="term" value="F:DNA binding"/>
    <property type="evidence" value="ECO:0007669"/>
    <property type="project" value="UniProtKB-UniRule"/>
</dbReference>
<evidence type="ECO:0000256" key="1">
    <source>
        <dbReference type="ARBA" id="ARBA00023125"/>
    </source>
</evidence>
<feature type="domain" description="HMG box" evidence="5">
    <location>
        <begin position="57"/>
        <end position="125"/>
    </location>
</feature>
<evidence type="ECO:0000259" key="5">
    <source>
        <dbReference type="PROSITE" id="PS50118"/>
    </source>
</evidence>
<dbReference type="PRINTS" id="PR00886">
    <property type="entry name" value="HIGHMOBLTY12"/>
</dbReference>
<protein>
    <submittedName>
        <fullName evidence="6">High mobility group box domain-containing protein</fullName>
    </submittedName>
</protein>
<dbReference type="SMART" id="SM00398">
    <property type="entry name" value="HMG"/>
    <property type="match status" value="1"/>
</dbReference>
<evidence type="ECO:0000256" key="2">
    <source>
        <dbReference type="ARBA" id="ARBA00023242"/>
    </source>
</evidence>
<dbReference type="AlphaFoldDB" id="A0A1X2ITM4"/>
<sequence length="174" mass="19134">MPKAQVSDILLSIGQDFTKLGSLLANNKAEVLAASSNVKAASSHPPKKRVKKDIHAPKRNITSYLHFSNKNRERLVRDNPDLAQTEIAKLMGEEWRKLTDAEKEPFQKLANEDKARFDKEMAAYKPGEVKEVATSTAPAKKARTASPSPAPVAAEAPAPTESTKSSKKHKKHKK</sequence>
<dbReference type="GO" id="GO:0010468">
    <property type="term" value="P:regulation of gene expression"/>
    <property type="evidence" value="ECO:0007669"/>
    <property type="project" value="TreeGrafter"/>
</dbReference>
<keyword evidence="1 3" id="KW-0238">DNA-binding</keyword>
<gene>
    <name evidence="6" type="ORF">BCR42DRAFT_405589</name>
</gene>